<dbReference type="EMBL" id="UXUI01000019">
    <property type="protein sequence ID" value="VDD84903.1"/>
    <property type="molecule type" value="Genomic_DNA"/>
</dbReference>
<organism evidence="3">
    <name type="scientific">Enterobius vermicularis</name>
    <name type="common">Human pinworm</name>
    <dbReference type="NCBI Taxonomy" id="51028"/>
    <lineage>
        <taxon>Eukaryota</taxon>
        <taxon>Metazoa</taxon>
        <taxon>Ecdysozoa</taxon>
        <taxon>Nematoda</taxon>
        <taxon>Chromadorea</taxon>
        <taxon>Rhabditida</taxon>
        <taxon>Spirurina</taxon>
        <taxon>Oxyuridomorpha</taxon>
        <taxon>Oxyuroidea</taxon>
        <taxon>Oxyuridae</taxon>
        <taxon>Enterobius</taxon>
    </lineage>
</organism>
<keyword evidence="2" id="KW-1185">Reference proteome</keyword>
<accession>A0A0N4USI1</accession>
<evidence type="ECO:0000313" key="1">
    <source>
        <dbReference type="EMBL" id="VDD84903.1"/>
    </source>
</evidence>
<gene>
    <name evidence="1" type="ORF">EVEC_LOCUS46</name>
</gene>
<dbReference type="Proteomes" id="UP000274131">
    <property type="component" value="Unassembled WGS sequence"/>
</dbReference>
<evidence type="ECO:0000313" key="2">
    <source>
        <dbReference type="Proteomes" id="UP000274131"/>
    </source>
</evidence>
<dbReference type="WBParaSite" id="EVEC_0000007101-mRNA-1">
    <property type="protein sequence ID" value="EVEC_0000007101-mRNA-1"/>
    <property type="gene ID" value="EVEC_0000007101"/>
</dbReference>
<evidence type="ECO:0000313" key="3">
    <source>
        <dbReference type="WBParaSite" id="EVEC_0000007101-mRNA-1"/>
    </source>
</evidence>
<protein>
    <submittedName>
        <fullName evidence="1 3">Uncharacterized protein</fullName>
    </submittedName>
</protein>
<reference evidence="3" key="1">
    <citation type="submission" date="2017-02" db="UniProtKB">
        <authorList>
            <consortium name="WormBaseParasite"/>
        </authorList>
    </citation>
    <scope>IDENTIFICATION</scope>
</reference>
<proteinExistence type="predicted"/>
<name>A0A0N4USI1_ENTVE</name>
<reference evidence="1 2" key="2">
    <citation type="submission" date="2018-10" db="EMBL/GenBank/DDBJ databases">
        <authorList>
            <consortium name="Pathogen Informatics"/>
        </authorList>
    </citation>
    <scope>NUCLEOTIDE SEQUENCE [LARGE SCALE GENOMIC DNA]</scope>
</reference>
<dbReference type="AlphaFoldDB" id="A0A0N4USI1"/>
<sequence length="87" mass="9960">MRVSIFSNSQCPSSSYIILTSLRKPHKLLDPAERSLRPSSRVEGSLAPYTKLREDSERICYLWPTHLSRSRIVTLYVMFPLALFTSG</sequence>